<comment type="caution">
    <text evidence="1">The sequence shown here is derived from an EMBL/GenBank/DDBJ whole genome shotgun (WGS) entry which is preliminary data.</text>
</comment>
<sequence length="333" mass="37199">MADPLDSDLEDWADLESREWPSLLIGNGLSINLWAGFRYDSLFTSATLTPEAEAIFAELGTTNFEQCLECLHHANISLRALHESTSKVEQTYAEVRDALFETVNDVHVPWGVFPQATHDLLAKTMNAHRYVYTTSYDLSLYWSHLQSSEQVNIIDFFWAAGRRFDPLDVEVHRSGATCVYYLHGGLHLWTDDSTGEDGKWTSADGRLLDVLKSNYGPMGTRRPLFVSEGTSAAKLRTIRQSPYLSFCLEGLREDESPTVLFGHSLAGQDAHIAAALNEGRSRRIAVSMYPSGDDHAIIAEKARIRRQLPSHTVRFFDSTTHPIGDPALLISAP</sequence>
<organism evidence="1 2">
    <name type="scientific">Isoptericola chiayiensis</name>
    <dbReference type="NCBI Taxonomy" id="579446"/>
    <lineage>
        <taxon>Bacteria</taxon>
        <taxon>Bacillati</taxon>
        <taxon>Actinomycetota</taxon>
        <taxon>Actinomycetes</taxon>
        <taxon>Micrococcales</taxon>
        <taxon>Promicromonosporaceae</taxon>
        <taxon>Isoptericola</taxon>
    </lineage>
</organism>
<gene>
    <name evidence="1" type="ORF">GCM10023216_02740</name>
</gene>
<name>A0ABP8XZM5_9MICO</name>
<dbReference type="Pfam" id="PF16263">
    <property type="entry name" value="DUF4917"/>
    <property type="match status" value="1"/>
</dbReference>
<dbReference type="EMBL" id="BAABID010000003">
    <property type="protein sequence ID" value="GAA4717978.1"/>
    <property type="molecule type" value="Genomic_DNA"/>
</dbReference>
<protein>
    <submittedName>
        <fullName evidence="1">DUF4917 family protein</fullName>
    </submittedName>
</protein>
<keyword evidence="2" id="KW-1185">Reference proteome</keyword>
<dbReference type="InterPro" id="IPR032581">
    <property type="entry name" value="DUF4917"/>
</dbReference>
<proteinExistence type="predicted"/>
<evidence type="ECO:0000313" key="1">
    <source>
        <dbReference type="EMBL" id="GAA4717978.1"/>
    </source>
</evidence>
<dbReference type="RefSeq" id="WP_172151642.1">
    <property type="nucleotide sequence ID" value="NZ_BAABID010000003.1"/>
</dbReference>
<accession>A0ABP8XZM5</accession>
<reference evidence="2" key="1">
    <citation type="journal article" date="2019" name="Int. J. Syst. Evol. Microbiol.">
        <title>The Global Catalogue of Microorganisms (GCM) 10K type strain sequencing project: providing services to taxonomists for standard genome sequencing and annotation.</title>
        <authorList>
            <consortium name="The Broad Institute Genomics Platform"/>
            <consortium name="The Broad Institute Genome Sequencing Center for Infectious Disease"/>
            <person name="Wu L."/>
            <person name="Ma J."/>
        </authorList>
    </citation>
    <scope>NUCLEOTIDE SEQUENCE [LARGE SCALE GENOMIC DNA]</scope>
    <source>
        <strain evidence="2">JCM 18063</strain>
    </source>
</reference>
<dbReference type="Proteomes" id="UP001500956">
    <property type="component" value="Unassembled WGS sequence"/>
</dbReference>
<evidence type="ECO:0000313" key="2">
    <source>
        <dbReference type="Proteomes" id="UP001500956"/>
    </source>
</evidence>